<gene>
    <name evidence="2" type="ORF">AP75_00665</name>
</gene>
<dbReference type="RefSeq" id="WP_031501461.1">
    <property type="nucleotide sequence ID" value="NZ_JASZ02000001.1"/>
</dbReference>
<keyword evidence="3" id="KW-1185">Reference proteome</keyword>
<dbReference type="EMBL" id="JASZ02000001">
    <property type="protein sequence ID" value="OWK99490.1"/>
    <property type="molecule type" value="Genomic_DNA"/>
</dbReference>
<protein>
    <recommendedName>
        <fullName evidence="4">DUF3575 domain-containing protein</fullName>
    </recommendedName>
</protein>
<evidence type="ECO:0000313" key="3">
    <source>
        <dbReference type="Proteomes" id="UP000197587"/>
    </source>
</evidence>
<reference evidence="2 3" key="1">
    <citation type="submission" date="2017-05" db="EMBL/GenBank/DDBJ databases">
        <title>Genome of Chryseobacterium haifense.</title>
        <authorList>
            <person name="Newman J.D."/>
        </authorList>
    </citation>
    <scope>NUCLEOTIDE SEQUENCE [LARGE SCALE GENOMIC DNA]</scope>
    <source>
        <strain evidence="2 3">DSM 19056</strain>
    </source>
</reference>
<keyword evidence="1" id="KW-0732">Signal</keyword>
<dbReference type="Proteomes" id="UP000197587">
    <property type="component" value="Unassembled WGS sequence"/>
</dbReference>
<name>A0A246BCT9_9FLAO</name>
<evidence type="ECO:0000256" key="1">
    <source>
        <dbReference type="SAM" id="SignalP"/>
    </source>
</evidence>
<comment type="caution">
    <text evidence="2">The sequence shown here is derived from an EMBL/GenBank/DDBJ whole genome shotgun (WGS) entry which is preliminary data.</text>
</comment>
<feature type="chain" id="PRO_5011284634" description="DUF3575 domain-containing protein" evidence="1">
    <location>
        <begin position="23"/>
        <end position="182"/>
    </location>
</feature>
<dbReference type="AlphaFoldDB" id="A0A246BCT9"/>
<proteinExistence type="predicted"/>
<organism evidence="2 3">
    <name type="scientific">Kaistella haifensis DSM 19056</name>
    <dbReference type="NCBI Taxonomy" id="1450526"/>
    <lineage>
        <taxon>Bacteria</taxon>
        <taxon>Pseudomonadati</taxon>
        <taxon>Bacteroidota</taxon>
        <taxon>Flavobacteriia</taxon>
        <taxon>Flavobacteriales</taxon>
        <taxon>Weeksellaceae</taxon>
        <taxon>Chryseobacterium group</taxon>
        <taxon>Kaistella</taxon>
    </lineage>
</organism>
<evidence type="ECO:0008006" key="4">
    <source>
        <dbReference type="Google" id="ProtNLM"/>
    </source>
</evidence>
<evidence type="ECO:0000313" key="2">
    <source>
        <dbReference type="EMBL" id="OWK99490.1"/>
    </source>
</evidence>
<sequence length="182" mass="20017">MTKFLSLAVLSLGAIAFGQKNASVEKSVTGIQIGLFGAELYNEAKLSDEFSLRSQLALYPSIWGGDLYSKTGFALAPAISIAPKYYYNLQKRSEAGKNTSNNSGNYISAVVEYVPNWFVISNVSGIEVNEMISLVPTWGLRRNFAEHFNYEFKAGVGIGKILQKGYDAQVVPQLSFKIGYDF</sequence>
<accession>A0A246BCT9</accession>
<feature type="signal peptide" evidence="1">
    <location>
        <begin position="1"/>
        <end position="22"/>
    </location>
</feature>